<organism evidence="1 2">
    <name type="scientific">Neptunomonas qingdaonensis</name>
    <dbReference type="NCBI Taxonomy" id="1045558"/>
    <lineage>
        <taxon>Bacteria</taxon>
        <taxon>Pseudomonadati</taxon>
        <taxon>Pseudomonadota</taxon>
        <taxon>Gammaproteobacteria</taxon>
        <taxon>Oceanospirillales</taxon>
        <taxon>Oceanospirillaceae</taxon>
        <taxon>Neptunomonas</taxon>
    </lineage>
</organism>
<gene>
    <name evidence="1" type="ORF">SAMN05216175_1283</name>
</gene>
<proteinExistence type="predicted"/>
<accession>A0A1I2WG88</accession>
<keyword evidence="2" id="KW-1185">Reference proteome</keyword>
<evidence type="ECO:0000313" key="2">
    <source>
        <dbReference type="Proteomes" id="UP000198623"/>
    </source>
</evidence>
<name>A0A1I2WG88_9GAMM</name>
<protein>
    <submittedName>
        <fullName evidence="1">Uncharacterized protein</fullName>
    </submittedName>
</protein>
<reference evidence="2" key="1">
    <citation type="submission" date="2016-10" db="EMBL/GenBank/DDBJ databases">
        <authorList>
            <person name="Varghese N."/>
            <person name="Submissions S."/>
        </authorList>
    </citation>
    <scope>NUCLEOTIDE SEQUENCE [LARGE SCALE GENOMIC DNA]</scope>
    <source>
        <strain evidence="2">CGMCC 1.10971</strain>
    </source>
</reference>
<dbReference type="AlphaFoldDB" id="A0A1I2WG88"/>
<dbReference type="Proteomes" id="UP000198623">
    <property type="component" value="Unassembled WGS sequence"/>
</dbReference>
<evidence type="ECO:0000313" key="1">
    <source>
        <dbReference type="EMBL" id="SFH00342.1"/>
    </source>
</evidence>
<dbReference type="EMBL" id="FOOU01000028">
    <property type="protein sequence ID" value="SFH00342.1"/>
    <property type="molecule type" value="Genomic_DNA"/>
</dbReference>
<sequence>MTNISKNERVLQRLYYVDENPYFLESMFEFVSRDKS</sequence>